<dbReference type="AlphaFoldDB" id="D2BZF2"/>
<evidence type="ECO:0000313" key="1">
    <source>
        <dbReference type="EMBL" id="ACZ78824.1"/>
    </source>
</evidence>
<dbReference type="EMBL" id="CP001836">
    <property type="protein sequence ID" value="ACZ78824.1"/>
    <property type="molecule type" value="Genomic_DNA"/>
</dbReference>
<organism evidence="1 2">
    <name type="scientific">Dickeya zeae (strain Ech586)</name>
    <name type="common">Dickeya dadantii (strain Ech586)</name>
    <dbReference type="NCBI Taxonomy" id="590409"/>
    <lineage>
        <taxon>Bacteria</taxon>
        <taxon>Pseudomonadati</taxon>
        <taxon>Pseudomonadota</taxon>
        <taxon>Gammaproteobacteria</taxon>
        <taxon>Enterobacterales</taxon>
        <taxon>Pectobacteriaceae</taxon>
        <taxon>Dickeya</taxon>
        <taxon>Dickeya parazeae</taxon>
    </lineage>
</organism>
<sequence>MMISNIIDMTEISFTQRIDRLVIALISMHYYFSDN</sequence>
<proteinExistence type="predicted"/>
<dbReference type="STRING" id="590409.Dd586_3998"/>
<protein>
    <submittedName>
        <fullName evidence="1">Uncharacterized protein</fullName>
    </submittedName>
</protein>
<keyword evidence="2" id="KW-1185">Reference proteome</keyword>
<gene>
    <name evidence="1" type="ordered locus">Dd586_3998</name>
</gene>
<name>D2BZF2_DICZ5</name>
<reference evidence="1" key="1">
    <citation type="submission" date="2009-12" db="EMBL/GenBank/DDBJ databases">
        <title>Complete sequence of Dickeya dadantii Ech586.</title>
        <authorList>
            <consortium name="US DOE Joint Genome Institute"/>
            <person name="Lucas S."/>
            <person name="Copeland A."/>
            <person name="Lapidus A."/>
            <person name="Glavina del Rio T."/>
            <person name="Tice H."/>
            <person name="Bruce D."/>
            <person name="Goodwin L."/>
            <person name="Pitluck S."/>
            <person name="Munk A.C."/>
            <person name="Brettin T."/>
            <person name="Detter J.C."/>
            <person name="Han C."/>
            <person name="Tapia R."/>
            <person name="Larimer F."/>
            <person name="Land M."/>
            <person name="Hauser L."/>
            <person name="Kyrpides N."/>
            <person name="Mikhailova N."/>
            <person name="Balakrishnan V."/>
            <person name="Glasner J."/>
            <person name="Perna N.T."/>
        </authorList>
    </citation>
    <scope>NUCLEOTIDE SEQUENCE [LARGE SCALE GENOMIC DNA]</scope>
    <source>
        <strain evidence="1">Ech586</strain>
    </source>
</reference>
<evidence type="ECO:0000313" key="2">
    <source>
        <dbReference type="Proteomes" id="UP000001446"/>
    </source>
</evidence>
<accession>D2BZF2</accession>
<dbReference type="Proteomes" id="UP000001446">
    <property type="component" value="Chromosome"/>
</dbReference>
<dbReference type="KEGG" id="ddc:Dd586_3998"/>
<dbReference type="HOGENOM" id="CLU_3364640_0_0_6"/>